<dbReference type="Proteomes" id="UP000799436">
    <property type="component" value="Unassembled WGS sequence"/>
</dbReference>
<gene>
    <name evidence="2" type="ORF">EJ03DRAFT_352926</name>
</gene>
<dbReference type="Gene3D" id="3.90.530.10">
    <property type="entry name" value="XPA C-terminal domain"/>
    <property type="match status" value="1"/>
</dbReference>
<evidence type="ECO:0000313" key="3">
    <source>
        <dbReference type="Proteomes" id="UP000799436"/>
    </source>
</evidence>
<feature type="compositionally biased region" description="Basic and acidic residues" evidence="1">
    <location>
        <begin position="219"/>
        <end position="269"/>
    </location>
</feature>
<evidence type="ECO:0000313" key="2">
    <source>
        <dbReference type="EMBL" id="KAF2767582.1"/>
    </source>
</evidence>
<evidence type="ECO:0000256" key="1">
    <source>
        <dbReference type="SAM" id="MobiDB-lite"/>
    </source>
</evidence>
<name>A0A6G1L4R8_9PEZI</name>
<feature type="region of interest" description="Disordered" evidence="1">
    <location>
        <begin position="219"/>
        <end position="312"/>
    </location>
</feature>
<accession>A0A6G1L4R8</accession>
<reference evidence="2" key="1">
    <citation type="journal article" date="2020" name="Stud. Mycol.">
        <title>101 Dothideomycetes genomes: a test case for predicting lifestyles and emergence of pathogens.</title>
        <authorList>
            <person name="Haridas S."/>
            <person name="Albert R."/>
            <person name="Binder M."/>
            <person name="Bloem J."/>
            <person name="Labutti K."/>
            <person name="Salamov A."/>
            <person name="Andreopoulos B."/>
            <person name="Baker S."/>
            <person name="Barry K."/>
            <person name="Bills G."/>
            <person name="Bluhm B."/>
            <person name="Cannon C."/>
            <person name="Castanera R."/>
            <person name="Culley D."/>
            <person name="Daum C."/>
            <person name="Ezra D."/>
            <person name="Gonzalez J."/>
            <person name="Henrissat B."/>
            <person name="Kuo A."/>
            <person name="Liang C."/>
            <person name="Lipzen A."/>
            <person name="Lutzoni F."/>
            <person name="Magnuson J."/>
            <person name="Mondo S."/>
            <person name="Nolan M."/>
            <person name="Ohm R."/>
            <person name="Pangilinan J."/>
            <person name="Park H.-J."/>
            <person name="Ramirez L."/>
            <person name="Alfaro M."/>
            <person name="Sun H."/>
            <person name="Tritt A."/>
            <person name="Yoshinaga Y."/>
            <person name="Zwiers L.-H."/>
            <person name="Turgeon B."/>
            <person name="Goodwin S."/>
            <person name="Spatafora J."/>
            <person name="Crous P."/>
            <person name="Grigoriev I."/>
        </authorList>
    </citation>
    <scope>NUCLEOTIDE SEQUENCE</scope>
    <source>
        <strain evidence="2">CBS 116005</strain>
    </source>
</reference>
<organism evidence="2 3">
    <name type="scientific">Teratosphaeria nubilosa</name>
    <dbReference type="NCBI Taxonomy" id="161662"/>
    <lineage>
        <taxon>Eukaryota</taxon>
        <taxon>Fungi</taxon>
        <taxon>Dikarya</taxon>
        <taxon>Ascomycota</taxon>
        <taxon>Pezizomycotina</taxon>
        <taxon>Dothideomycetes</taxon>
        <taxon>Dothideomycetidae</taxon>
        <taxon>Mycosphaerellales</taxon>
        <taxon>Teratosphaeriaceae</taxon>
        <taxon>Teratosphaeria</taxon>
    </lineage>
</organism>
<dbReference type="OrthoDB" id="5313288at2759"/>
<sequence>MSSSAQIDLTDERDHLTALPAELLHLIFDYLLPNHEPDRAFGAEPQAVSPFAKPHPIQLLSHSCKALRAEGNGWARHWLKAHQQITHYKELRSRNARSKKDQRGWLWGNGGLFTWLGKHCVFCGKTSSRRAILANGLMCCRECDRKQWPEKITKTAAMHHYDLKPHHLFRPKYNPTQCHLHASPWPRIQYGTYMSSNVATTMFLLKDVKRLAEAVHGDLEEHKQKKRLEKEERDSKKEERMKLRAEEAKRQEAFRLEKEALDKKRERDTLMSLQKELSPRRGVGDTAESPIDLSSDDDEVAAPDLIDLSADD</sequence>
<protein>
    <recommendedName>
        <fullName evidence="4">F-box domain-containing protein</fullName>
    </recommendedName>
</protein>
<dbReference type="InterPro" id="IPR037129">
    <property type="entry name" value="XPA_sf"/>
</dbReference>
<dbReference type="AlphaFoldDB" id="A0A6G1L4R8"/>
<dbReference type="EMBL" id="ML995854">
    <property type="protein sequence ID" value="KAF2767582.1"/>
    <property type="molecule type" value="Genomic_DNA"/>
</dbReference>
<proteinExistence type="predicted"/>
<evidence type="ECO:0008006" key="4">
    <source>
        <dbReference type="Google" id="ProtNLM"/>
    </source>
</evidence>
<keyword evidence="3" id="KW-1185">Reference proteome</keyword>